<proteinExistence type="predicted"/>
<dbReference type="Pfam" id="PF23155">
    <property type="entry name" value="DUF7053"/>
    <property type="match status" value="1"/>
</dbReference>
<evidence type="ECO:0000313" key="4">
    <source>
        <dbReference type="Proteomes" id="UP000012174"/>
    </source>
</evidence>
<sequence length="244" mass="25396">MASWLKGISNGLSNAVTSTHKMENVSAIPAGVTRAAAVALLQDHEFFLRCDPHYASHTIAAPHAAAGTPAKAKEHYKLPPGVEPLGAPAVKCYEVVDVVENPFFASNVKSEVEVADFEAGIFVRIRSKGGVVFDTIWSIRAKGGEKEKKKDKDGGQEGEEEGELELVQDATISAAAPILSVVKGQVEKNRGGIHKKIITRLVEDRDKAKGGPAAAAAPAVAVAEEKATPTDTAAAPATAATAAA</sequence>
<feature type="compositionally biased region" description="Low complexity" evidence="1">
    <location>
        <begin position="210"/>
        <end position="222"/>
    </location>
</feature>
<organism evidence="3 4">
    <name type="scientific">Eutypa lata (strain UCR-EL1)</name>
    <name type="common">Grapevine dieback disease fungus</name>
    <name type="synonym">Eutypa armeniacae</name>
    <dbReference type="NCBI Taxonomy" id="1287681"/>
    <lineage>
        <taxon>Eukaryota</taxon>
        <taxon>Fungi</taxon>
        <taxon>Dikarya</taxon>
        <taxon>Ascomycota</taxon>
        <taxon>Pezizomycotina</taxon>
        <taxon>Sordariomycetes</taxon>
        <taxon>Xylariomycetidae</taxon>
        <taxon>Xylariales</taxon>
        <taxon>Diatrypaceae</taxon>
        <taxon>Eutypa</taxon>
    </lineage>
</organism>
<name>M7SYP5_EUTLA</name>
<dbReference type="AlphaFoldDB" id="M7SYP5"/>
<feature type="region of interest" description="Disordered" evidence="1">
    <location>
        <begin position="144"/>
        <end position="163"/>
    </location>
</feature>
<dbReference type="OMA" id="LWDSNVE"/>
<feature type="region of interest" description="Disordered" evidence="1">
    <location>
        <begin position="205"/>
        <end position="244"/>
    </location>
</feature>
<dbReference type="EMBL" id="KB706079">
    <property type="protein sequence ID" value="EMR69452.1"/>
    <property type="molecule type" value="Genomic_DNA"/>
</dbReference>
<feature type="compositionally biased region" description="Basic and acidic residues" evidence="1">
    <location>
        <begin position="144"/>
        <end position="155"/>
    </location>
</feature>
<dbReference type="OrthoDB" id="4794810at2759"/>
<dbReference type="eggNOG" id="ENOG502SVDW">
    <property type="taxonomic scope" value="Eukaryota"/>
</dbReference>
<protein>
    <submittedName>
        <fullName evidence="3">Putative polyketide synthase protein</fullName>
    </submittedName>
</protein>
<gene>
    <name evidence="3" type="ORF">UCREL1_3505</name>
</gene>
<dbReference type="InterPro" id="IPR055481">
    <property type="entry name" value="DUF7053"/>
</dbReference>
<dbReference type="PANTHER" id="PTHR38117:SF1">
    <property type="entry name" value="DUF3074 DOMAIN-CONTAINING PROTEIN"/>
    <property type="match status" value="1"/>
</dbReference>
<dbReference type="Proteomes" id="UP000012174">
    <property type="component" value="Unassembled WGS sequence"/>
</dbReference>
<dbReference type="KEGG" id="ela:UCREL1_3505"/>
<evidence type="ECO:0000313" key="3">
    <source>
        <dbReference type="EMBL" id="EMR69452.1"/>
    </source>
</evidence>
<reference evidence="4" key="1">
    <citation type="journal article" date="2013" name="Genome Announc.">
        <title>Draft genome sequence of the grapevine dieback fungus Eutypa lata UCR-EL1.</title>
        <authorList>
            <person name="Blanco-Ulate B."/>
            <person name="Rolshausen P.E."/>
            <person name="Cantu D."/>
        </authorList>
    </citation>
    <scope>NUCLEOTIDE SEQUENCE [LARGE SCALE GENOMIC DNA]</scope>
    <source>
        <strain evidence="4">UCR-EL1</strain>
    </source>
</reference>
<dbReference type="HOGENOM" id="CLU_083371_0_0_1"/>
<feature type="domain" description="DUF7053" evidence="2">
    <location>
        <begin position="18"/>
        <end position="201"/>
    </location>
</feature>
<keyword evidence="4" id="KW-1185">Reference proteome</keyword>
<dbReference type="PANTHER" id="PTHR38117">
    <property type="entry name" value="NACHT AND WD40 DOMAIN PROTEIN"/>
    <property type="match status" value="1"/>
</dbReference>
<evidence type="ECO:0000259" key="2">
    <source>
        <dbReference type="Pfam" id="PF23155"/>
    </source>
</evidence>
<accession>M7SYP5</accession>
<evidence type="ECO:0000256" key="1">
    <source>
        <dbReference type="SAM" id="MobiDB-lite"/>
    </source>
</evidence>
<feature type="compositionally biased region" description="Low complexity" evidence="1">
    <location>
        <begin position="229"/>
        <end position="244"/>
    </location>
</feature>